<evidence type="ECO:0008006" key="6">
    <source>
        <dbReference type="Google" id="ProtNLM"/>
    </source>
</evidence>
<dbReference type="InterPro" id="IPR058240">
    <property type="entry name" value="rSAM_sf"/>
</dbReference>
<keyword evidence="4" id="KW-0411">Iron-sulfur</keyword>
<gene>
    <name evidence="5" type="ORF">METZ01_LOCUS294884</name>
</gene>
<organism evidence="5">
    <name type="scientific">marine metagenome</name>
    <dbReference type="NCBI Taxonomy" id="408172"/>
    <lineage>
        <taxon>unclassified sequences</taxon>
        <taxon>metagenomes</taxon>
        <taxon>ecological metagenomes</taxon>
    </lineage>
</organism>
<dbReference type="SFLD" id="SFLDS00029">
    <property type="entry name" value="Radical_SAM"/>
    <property type="match status" value="1"/>
</dbReference>
<name>A0A382LZM3_9ZZZZ</name>
<evidence type="ECO:0000313" key="5">
    <source>
        <dbReference type="EMBL" id="SVC42030.1"/>
    </source>
</evidence>
<evidence type="ECO:0000256" key="1">
    <source>
        <dbReference type="ARBA" id="ARBA00022691"/>
    </source>
</evidence>
<dbReference type="InterPro" id="IPR013785">
    <property type="entry name" value="Aldolase_TIM"/>
</dbReference>
<accession>A0A382LZM3</accession>
<sequence>MQQTTYTGLNQTFLMDWKRVNIEASTRCNLLCPGCSRTQEIELGNGLAGGIGDMDIEVFKLLVRPENKLACLTYNAALSDPIYSGTLFEQLRHLKTLDNRPIISMSTNGSGRSEKWWKEFASLLSPNDVIEFAIDGLEDTNHIYRVNSKWNTIIKAVTTLRSNFSGMINWRYIIFEHNYFQIVEANRLAIQLGFNQFKPMIGDLRTPPHMKLKSRTWEEILDDLSKV</sequence>
<evidence type="ECO:0000256" key="4">
    <source>
        <dbReference type="ARBA" id="ARBA00023014"/>
    </source>
</evidence>
<dbReference type="CDD" id="cd01335">
    <property type="entry name" value="Radical_SAM"/>
    <property type="match status" value="1"/>
</dbReference>
<dbReference type="GO" id="GO:0046872">
    <property type="term" value="F:metal ion binding"/>
    <property type="evidence" value="ECO:0007669"/>
    <property type="project" value="UniProtKB-KW"/>
</dbReference>
<dbReference type="AlphaFoldDB" id="A0A382LZM3"/>
<dbReference type="SUPFAM" id="SSF102114">
    <property type="entry name" value="Radical SAM enzymes"/>
    <property type="match status" value="1"/>
</dbReference>
<evidence type="ECO:0000256" key="2">
    <source>
        <dbReference type="ARBA" id="ARBA00022723"/>
    </source>
</evidence>
<dbReference type="GO" id="GO:0003824">
    <property type="term" value="F:catalytic activity"/>
    <property type="evidence" value="ECO:0007669"/>
    <property type="project" value="InterPro"/>
</dbReference>
<keyword evidence="1" id="KW-0949">S-adenosyl-L-methionine</keyword>
<dbReference type="GO" id="GO:0051536">
    <property type="term" value="F:iron-sulfur cluster binding"/>
    <property type="evidence" value="ECO:0007669"/>
    <property type="project" value="UniProtKB-KW"/>
</dbReference>
<proteinExistence type="predicted"/>
<keyword evidence="2" id="KW-0479">Metal-binding</keyword>
<dbReference type="InterPro" id="IPR007197">
    <property type="entry name" value="rSAM"/>
</dbReference>
<protein>
    <recommendedName>
        <fullName evidence="6">Radical SAM core domain-containing protein</fullName>
    </recommendedName>
</protein>
<reference evidence="5" key="1">
    <citation type="submission" date="2018-05" db="EMBL/GenBank/DDBJ databases">
        <authorList>
            <person name="Lanie J.A."/>
            <person name="Ng W.-L."/>
            <person name="Kazmierczak K.M."/>
            <person name="Andrzejewski T.M."/>
            <person name="Davidsen T.M."/>
            <person name="Wayne K.J."/>
            <person name="Tettelin H."/>
            <person name="Glass J.I."/>
            <person name="Rusch D."/>
            <person name="Podicherti R."/>
            <person name="Tsui H.-C.T."/>
            <person name="Winkler M.E."/>
        </authorList>
    </citation>
    <scope>NUCLEOTIDE SEQUENCE</scope>
</reference>
<keyword evidence="3" id="KW-0408">Iron</keyword>
<dbReference type="Gene3D" id="3.20.20.70">
    <property type="entry name" value="Aldolase class I"/>
    <property type="match status" value="1"/>
</dbReference>
<dbReference type="EMBL" id="UINC01090255">
    <property type="protein sequence ID" value="SVC42030.1"/>
    <property type="molecule type" value="Genomic_DNA"/>
</dbReference>
<evidence type="ECO:0000256" key="3">
    <source>
        <dbReference type="ARBA" id="ARBA00023004"/>
    </source>
</evidence>